<feature type="binding site" evidence="7">
    <location>
        <position position="385"/>
    </location>
    <ligand>
        <name>Zn(2+)</name>
        <dbReference type="ChEBI" id="CHEBI:29105"/>
    </ligand>
</feature>
<dbReference type="CDD" id="cd01408">
    <property type="entry name" value="SIRT1"/>
    <property type="match status" value="1"/>
</dbReference>
<evidence type="ECO:0000256" key="1">
    <source>
        <dbReference type="ARBA" id="ARBA00001947"/>
    </source>
</evidence>
<feature type="region of interest" description="Disordered" evidence="8">
    <location>
        <begin position="127"/>
        <end position="152"/>
    </location>
</feature>
<dbReference type="InterPro" id="IPR050134">
    <property type="entry name" value="NAD-dep_sirtuin_deacylases"/>
</dbReference>
<dbReference type="Gene3D" id="3.30.1600.10">
    <property type="entry name" value="SIR2/SIRT2 'Small Domain"/>
    <property type="match status" value="1"/>
</dbReference>
<dbReference type="STRING" id="670386.D3BEI1"/>
<dbReference type="GO" id="GO:0017136">
    <property type="term" value="F:histone deacetylase activity, NAD-dependent"/>
    <property type="evidence" value="ECO:0007669"/>
    <property type="project" value="TreeGrafter"/>
</dbReference>
<dbReference type="Pfam" id="PF02146">
    <property type="entry name" value="SIR2"/>
    <property type="match status" value="1"/>
</dbReference>
<dbReference type="PANTHER" id="PTHR11085:SF9">
    <property type="entry name" value="NAD-DEPENDENT PROTEIN DEACETYLASE SIRTUIN-1"/>
    <property type="match status" value="1"/>
</dbReference>
<gene>
    <name evidence="10" type="primary">sir2C</name>
    <name evidence="10" type="ORF">PPL_07143</name>
</gene>
<keyword evidence="5 7" id="KW-0862">Zinc</keyword>
<feature type="compositionally biased region" description="Acidic residues" evidence="8">
    <location>
        <begin position="127"/>
        <end position="138"/>
    </location>
</feature>
<dbReference type="RefSeq" id="XP_020432432.1">
    <property type="nucleotide sequence ID" value="XM_020577984.1"/>
</dbReference>
<comment type="similarity">
    <text evidence="2">Belongs to the sirtuin family.</text>
</comment>
<proteinExistence type="inferred from homology"/>
<evidence type="ECO:0000259" key="9">
    <source>
        <dbReference type="PROSITE" id="PS50305"/>
    </source>
</evidence>
<evidence type="ECO:0000256" key="7">
    <source>
        <dbReference type="PROSITE-ProRule" id="PRU00236"/>
    </source>
</evidence>
<feature type="region of interest" description="Disordered" evidence="8">
    <location>
        <begin position="50"/>
        <end position="99"/>
    </location>
</feature>
<dbReference type="InterPro" id="IPR026590">
    <property type="entry name" value="Ssirtuin_cat_dom"/>
</dbReference>
<dbReference type="Gene3D" id="3.40.50.1220">
    <property type="entry name" value="TPP-binding domain"/>
    <property type="match status" value="1"/>
</dbReference>
<protein>
    <submittedName>
        <fullName evidence="10">NAD+-dependent deacetylase</fullName>
    </submittedName>
</protein>
<feature type="binding site" evidence="7">
    <location>
        <position position="406"/>
    </location>
    <ligand>
        <name>Zn(2+)</name>
        <dbReference type="ChEBI" id="CHEBI:29105"/>
    </ligand>
</feature>
<dbReference type="InParanoid" id="D3BEI1"/>
<dbReference type="PANTHER" id="PTHR11085">
    <property type="entry name" value="NAD-DEPENDENT PROTEIN DEACYLASE SIRTUIN-5, MITOCHONDRIAL-RELATED"/>
    <property type="match status" value="1"/>
</dbReference>
<evidence type="ECO:0000313" key="10">
    <source>
        <dbReference type="EMBL" id="EFA80312.1"/>
    </source>
</evidence>
<dbReference type="InterPro" id="IPR003000">
    <property type="entry name" value="Sirtuin"/>
</dbReference>
<keyword evidence="11" id="KW-1185">Reference proteome</keyword>
<feature type="binding site" evidence="7">
    <location>
        <position position="409"/>
    </location>
    <ligand>
        <name>Zn(2+)</name>
        <dbReference type="ChEBI" id="CHEBI:29105"/>
    </ligand>
</feature>
<evidence type="ECO:0000256" key="2">
    <source>
        <dbReference type="ARBA" id="ARBA00006988"/>
    </source>
</evidence>
<evidence type="ECO:0000256" key="6">
    <source>
        <dbReference type="ARBA" id="ARBA00023027"/>
    </source>
</evidence>
<evidence type="ECO:0000256" key="3">
    <source>
        <dbReference type="ARBA" id="ARBA00022679"/>
    </source>
</evidence>
<evidence type="ECO:0000256" key="5">
    <source>
        <dbReference type="ARBA" id="ARBA00022833"/>
    </source>
</evidence>
<reference evidence="10 11" key="1">
    <citation type="journal article" date="2011" name="Genome Res.">
        <title>Phylogeny-wide analysis of social amoeba genomes highlights ancient origins for complex intercellular communication.</title>
        <authorList>
            <person name="Heidel A.J."/>
            <person name="Lawal H.M."/>
            <person name="Felder M."/>
            <person name="Schilde C."/>
            <person name="Helps N.R."/>
            <person name="Tunggal B."/>
            <person name="Rivero F."/>
            <person name="John U."/>
            <person name="Schleicher M."/>
            <person name="Eichinger L."/>
            <person name="Platzer M."/>
            <person name="Noegel A.A."/>
            <person name="Schaap P."/>
            <person name="Gloeckner G."/>
        </authorList>
    </citation>
    <scope>NUCLEOTIDE SEQUENCE [LARGE SCALE GENOMIC DNA]</scope>
    <source>
        <strain evidence="11">ATCC 26659 / Pp 5 / PN500</strain>
    </source>
</reference>
<evidence type="ECO:0000256" key="8">
    <source>
        <dbReference type="SAM" id="MobiDB-lite"/>
    </source>
</evidence>
<dbReference type="GO" id="GO:0070403">
    <property type="term" value="F:NAD+ binding"/>
    <property type="evidence" value="ECO:0007669"/>
    <property type="project" value="InterPro"/>
</dbReference>
<name>D3BEI1_HETP5</name>
<dbReference type="InterPro" id="IPR026591">
    <property type="entry name" value="Sirtuin_cat_small_dom_sf"/>
</dbReference>
<dbReference type="GO" id="GO:0046872">
    <property type="term" value="F:metal ion binding"/>
    <property type="evidence" value="ECO:0007669"/>
    <property type="project" value="UniProtKB-KW"/>
</dbReference>
<dbReference type="FunCoup" id="D3BEI1">
    <property type="interactions" value="109"/>
</dbReference>
<feature type="active site" description="Proton acceptor" evidence="7">
    <location>
        <position position="374"/>
    </location>
</feature>
<dbReference type="SUPFAM" id="SSF52467">
    <property type="entry name" value="DHS-like NAD/FAD-binding domain"/>
    <property type="match status" value="1"/>
</dbReference>
<keyword evidence="6" id="KW-0520">NAD</keyword>
<evidence type="ECO:0000256" key="4">
    <source>
        <dbReference type="ARBA" id="ARBA00022723"/>
    </source>
</evidence>
<feature type="binding site" evidence="7">
    <location>
        <position position="382"/>
    </location>
    <ligand>
        <name>Zn(2+)</name>
        <dbReference type="ChEBI" id="CHEBI:29105"/>
    </ligand>
</feature>
<organism evidence="10 11">
    <name type="scientific">Heterostelium pallidum (strain ATCC 26659 / Pp 5 / PN500)</name>
    <name type="common">Cellular slime mold</name>
    <name type="synonym">Polysphondylium pallidum</name>
    <dbReference type="NCBI Taxonomy" id="670386"/>
    <lineage>
        <taxon>Eukaryota</taxon>
        <taxon>Amoebozoa</taxon>
        <taxon>Evosea</taxon>
        <taxon>Eumycetozoa</taxon>
        <taxon>Dictyostelia</taxon>
        <taxon>Acytosteliales</taxon>
        <taxon>Acytosteliaceae</taxon>
        <taxon>Heterostelium</taxon>
    </lineage>
</organism>
<dbReference type="InterPro" id="IPR029035">
    <property type="entry name" value="DHS-like_NAD/FAD-binding_dom"/>
</dbReference>
<dbReference type="GeneID" id="31362624"/>
<sequence length="508" mass="57803">MNNNKRVLEEEQLLINSKVEENSEEQHVEKKVKYENGNESVSGGQLSEIVNNHHHQNGDGNNDKLDCNSNEDDTNYDDQNHVGGNIENNLNNLSNHNSDVDIGQEMHEHLASETSDGETIVESTDYNENEDENDEYYDDGSSSEPEHDSETEANLKLAVESKLVDDQQELLDVARALISEHIEKNRVLGVDPTKFTKDLGFKLELEEGEDDVWGLIKSYLTKKKIALHLFCNYIKYKQFCRPFRKKLQHINSLEDAVNLISKCKNIVVVTGAGVSVSCGIPDFRSKGGVYDTIEKKYNLPEPESLFDIRYLREDPRPFFEFAKEIYPGSHKPSPTHYFLKKLDEHGKLLRNYTQNIDTLEHIVGITSEKLVNCHGSFKTATCVTCNTMVEGAALRDTIMKQEIPYCVNCNNNTSFMKPDIVFFGENLPDRFDQCVGLDRDNVDLLIVMGSSLKVQPVALIPEILDSKIPQILINREIVGQPHEFDYVYLGDCDNFVKEIDNKVDWTKS</sequence>
<keyword evidence="3" id="KW-0808">Transferase</keyword>
<evidence type="ECO:0000313" key="11">
    <source>
        <dbReference type="Proteomes" id="UP000001396"/>
    </source>
</evidence>
<comment type="caution">
    <text evidence="10">The sequence shown here is derived from an EMBL/GenBank/DDBJ whole genome shotgun (WGS) entry which is preliminary data.</text>
</comment>
<feature type="domain" description="Deacetylase sirtuin-type" evidence="9">
    <location>
        <begin position="246"/>
        <end position="506"/>
    </location>
</feature>
<dbReference type="GO" id="GO:0005634">
    <property type="term" value="C:nucleus"/>
    <property type="evidence" value="ECO:0007669"/>
    <property type="project" value="TreeGrafter"/>
</dbReference>
<comment type="cofactor">
    <cofactor evidence="1">
        <name>Zn(2+)</name>
        <dbReference type="ChEBI" id="CHEBI:29105"/>
    </cofactor>
</comment>
<feature type="compositionally biased region" description="Low complexity" evidence="8">
    <location>
        <begin position="81"/>
        <end position="99"/>
    </location>
</feature>
<keyword evidence="4 7" id="KW-0479">Metal-binding</keyword>
<dbReference type="PROSITE" id="PS50305">
    <property type="entry name" value="SIRTUIN"/>
    <property type="match status" value="1"/>
</dbReference>
<dbReference type="OMA" id="KLVNCHG"/>
<dbReference type="AlphaFoldDB" id="D3BEI1"/>
<dbReference type="Proteomes" id="UP000001396">
    <property type="component" value="Unassembled WGS sequence"/>
</dbReference>
<dbReference type="EMBL" id="ADBJ01000031">
    <property type="protein sequence ID" value="EFA80312.1"/>
    <property type="molecule type" value="Genomic_DNA"/>
</dbReference>
<accession>D3BEI1</accession>